<dbReference type="InterPro" id="IPR039262">
    <property type="entry name" value="DTWD2/TAPT"/>
</dbReference>
<dbReference type="EMBL" id="QXDA01000001">
    <property type="protein sequence ID" value="RIA36401.1"/>
    <property type="molecule type" value="Genomic_DNA"/>
</dbReference>
<dbReference type="PANTHER" id="PTHR21392">
    <property type="entry name" value="TRNA-URIDINE AMINOCARBOXYPROPYLTRANSFERASE 2"/>
    <property type="match status" value="1"/>
</dbReference>
<dbReference type="GO" id="GO:0016432">
    <property type="term" value="F:tRNA-uridine aminocarboxypropyltransferase activity"/>
    <property type="evidence" value="ECO:0007669"/>
    <property type="project" value="UniProtKB-EC"/>
</dbReference>
<keyword evidence="4" id="KW-0819">tRNA processing</keyword>
<reference evidence="7 8" key="1">
    <citation type="submission" date="2018-08" db="EMBL/GenBank/DDBJ databases">
        <title>Genome sequencing of rice bacterial endophytes.</title>
        <authorList>
            <person name="Venturi V."/>
        </authorList>
    </citation>
    <scope>NUCLEOTIDE SEQUENCE [LARGE SCALE GENOMIC DNA]</scope>
    <source>
        <strain evidence="7 8">E1205</strain>
    </source>
</reference>
<dbReference type="Pfam" id="PF03942">
    <property type="entry name" value="DTW"/>
    <property type="match status" value="1"/>
</dbReference>
<evidence type="ECO:0000313" key="8">
    <source>
        <dbReference type="Proteomes" id="UP000265836"/>
    </source>
</evidence>
<evidence type="ECO:0000256" key="2">
    <source>
        <dbReference type="ARBA" id="ARBA00022679"/>
    </source>
</evidence>
<evidence type="ECO:0000313" key="7">
    <source>
        <dbReference type="EMBL" id="RIA36401.1"/>
    </source>
</evidence>
<dbReference type="EC" id="2.5.1.25" evidence="1"/>
<keyword evidence="3" id="KW-0949">S-adenosyl-L-methionine</keyword>
<proteinExistence type="inferred from homology"/>
<accession>A0A397NSJ1</accession>
<evidence type="ECO:0000256" key="4">
    <source>
        <dbReference type="ARBA" id="ARBA00022694"/>
    </source>
</evidence>
<evidence type="ECO:0000259" key="6">
    <source>
        <dbReference type="SMART" id="SM01144"/>
    </source>
</evidence>
<dbReference type="Proteomes" id="UP000265836">
    <property type="component" value="Unassembled WGS sequence"/>
</dbReference>
<dbReference type="GO" id="GO:0008033">
    <property type="term" value="P:tRNA processing"/>
    <property type="evidence" value="ECO:0007669"/>
    <property type="project" value="UniProtKB-KW"/>
</dbReference>
<feature type="domain" description="DTW" evidence="6">
    <location>
        <begin position="29"/>
        <end position="214"/>
    </location>
</feature>
<name>A0A397NSJ1_ECTOL</name>
<dbReference type="SMART" id="SM01144">
    <property type="entry name" value="DTW"/>
    <property type="match status" value="1"/>
</dbReference>
<protein>
    <recommendedName>
        <fullName evidence="1">tRNA-uridine aminocarboxypropyltransferase</fullName>
        <ecNumber evidence="1">2.5.1.25</ecNumber>
    </recommendedName>
</protein>
<comment type="similarity">
    <text evidence="5">Belongs to the TDD superfamily. DTWD2 family.</text>
</comment>
<dbReference type="PANTHER" id="PTHR21392:SF0">
    <property type="entry name" value="TRNA-URIDINE AMINOCARBOXYPROPYLTRANSFERASE 2"/>
    <property type="match status" value="1"/>
</dbReference>
<dbReference type="AlphaFoldDB" id="A0A397NSJ1"/>
<organism evidence="7 8">
    <name type="scientific">Ectopseudomonas oleovorans</name>
    <name type="common">Pseudomonas oleovorans</name>
    <dbReference type="NCBI Taxonomy" id="301"/>
    <lineage>
        <taxon>Bacteria</taxon>
        <taxon>Pseudomonadati</taxon>
        <taxon>Pseudomonadota</taxon>
        <taxon>Gammaproteobacteria</taxon>
        <taxon>Pseudomonadales</taxon>
        <taxon>Pseudomonadaceae</taxon>
        <taxon>Ectopseudomonas</taxon>
    </lineage>
</organism>
<evidence type="ECO:0000256" key="3">
    <source>
        <dbReference type="ARBA" id="ARBA00022691"/>
    </source>
</evidence>
<evidence type="ECO:0000256" key="1">
    <source>
        <dbReference type="ARBA" id="ARBA00012386"/>
    </source>
</evidence>
<comment type="caution">
    <text evidence="7">The sequence shown here is derived from an EMBL/GenBank/DDBJ whole genome shotgun (WGS) entry which is preliminary data.</text>
</comment>
<sequence>MQFVECFDIPGLHLDYAWAGRSGTLRGMPRPTCSRCQRPLGHCLCALIPDLDSRTRVLILQHPSEVGHALNTARLAALGLRNAELRVGEVFDDLPQLLAQPGYRTCLLFPGEEAAVLTAYVANEQPLLLVVPDGTWRKARKLLHLNPSLAALPRVSLGAAAPSRYRLRKAPEEGALSTIEAIATALDTLEAPQRFEALLKPFDTLIEGQIAAMGEEVFIRNHQR</sequence>
<gene>
    <name evidence="7" type="ORF">DFO61_0877</name>
</gene>
<keyword evidence="2" id="KW-0808">Transferase</keyword>
<dbReference type="InterPro" id="IPR005636">
    <property type="entry name" value="DTW"/>
</dbReference>
<evidence type="ECO:0000256" key="5">
    <source>
        <dbReference type="ARBA" id="ARBA00034489"/>
    </source>
</evidence>